<dbReference type="InterPro" id="IPR036186">
    <property type="entry name" value="Serpin_sf"/>
</dbReference>
<gene>
    <name evidence="4" type="ORF">GCM10010126_25100</name>
</gene>
<dbReference type="Pfam" id="PF00079">
    <property type="entry name" value="Serpin"/>
    <property type="match status" value="1"/>
</dbReference>
<dbReference type="GO" id="GO:0004867">
    <property type="term" value="F:serine-type endopeptidase inhibitor activity"/>
    <property type="evidence" value="ECO:0007669"/>
    <property type="project" value="InterPro"/>
</dbReference>
<dbReference type="Gene3D" id="3.30.497.10">
    <property type="entry name" value="Antithrombin, subunit I, domain 2"/>
    <property type="match status" value="1"/>
</dbReference>
<comment type="similarity">
    <text evidence="1">Belongs to the serpin family.</text>
</comment>
<reference evidence="4" key="1">
    <citation type="journal article" date="2014" name="Int. J. Syst. Evol. Microbiol.">
        <title>Complete genome sequence of Corynebacterium casei LMG S-19264T (=DSM 44701T), isolated from a smear-ripened cheese.</title>
        <authorList>
            <consortium name="US DOE Joint Genome Institute (JGI-PGF)"/>
            <person name="Walter F."/>
            <person name="Albersmeier A."/>
            <person name="Kalinowski J."/>
            <person name="Ruckert C."/>
        </authorList>
    </citation>
    <scope>NUCLEOTIDE SEQUENCE</scope>
    <source>
        <strain evidence="4">JCM 3093</strain>
    </source>
</reference>
<dbReference type="EMBL" id="BMQD01000006">
    <property type="protein sequence ID" value="GGK64787.1"/>
    <property type="molecule type" value="Genomic_DNA"/>
</dbReference>
<dbReference type="AlphaFoldDB" id="A0AA37F4G5"/>
<comment type="caution">
    <text evidence="4">The sequence shown here is derived from an EMBL/GenBank/DDBJ whole genome shotgun (WGS) entry which is preliminary data.</text>
</comment>
<evidence type="ECO:0000313" key="4">
    <source>
        <dbReference type="EMBL" id="GGK64787.1"/>
    </source>
</evidence>
<protein>
    <submittedName>
        <fullName evidence="4">Serine proteinase inhibitor</fullName>
    </submittedName>
</protein>
<evidence type="ECO:0000256" key="2">
    <source>
        <dbReference type="SAM" id="MobiDB-lite"/>
    </source>
</evidence>
<organism evidence="4 5">
    <name type="scientific">Planomonospora parontospora</name>
    <dbReference type="NCBI Taxonomy" id="58119"/>
    <lineage>
        <taxon>Bacteria</taxon>
        <taxon>Bacillati</taxon>
        <taxon>Actinomycetota</taxon>
        <taxon>Actinomycetes</taxon>
        <taxon>Streptosporangiales</taxon>
        <taxon>Streptosporangiaceae</taxon>
        <taxon>Planomonospora</taxon>
    </lineage>
</organism>
<reference evidence="4" key="2">
    <citation type="submission" date="2022-09" db="EMBL/GenBank/DDBJ databases">
        <authorList>
            <person name="Sun Q."/>
            <person name="Ohkuma M."/>
        </authorList>
    </citation>
    <scope>NUCLEOTIDE SEQUENCE</scope>
    <source>
        <strain evidence="4">JCM 3093</strain>
    </source>
</reference>
<feature type="region of interest" description="Disordered" evidence="2">
    <location>
        <begin position="140"/>
        <end position="162"/>
    </location>
</feature>
<sequence>MAGSRFPSVNRSGARDVSEGMYRRLFTALLAVAALAACGPPGSRLVTAEGVERNLYAGPGPGPPVANLRPGLAAFGHALFTAAAEPGVNTVLSPLGIAHAYGMARAGADPATGAELDEVFGFPSEGPHAAFNTLSRVIATTDEAPPPPDRDAPRDAQETGASPPVVRLASGLFVQDGLDVGAEFLHTLAAEYGTGAHQVDFSSDGAEAINAWAEEQTAGRIKKVFDRPDPRTRLVIANALYLKADWAVPFTAPPEEAAAFTRADGRVVRTDLMRVEAELPYASGPGWQAVELAYAGSELAMWVVLPDEGGSVGDRLAPEALAELGGRLETTRVGVALPRWDFSTSLDLKEPLERLGLRNTGYSGIADDLFLDRAAHTANITVDEWGTEAAAVTGLAFPAAAPPPAEAVFRADRPFAFAIVHRPTLVPLFLGQVTDPSATG</sequence>
<dbReference type="CDD" id="cd19590">
    <property type="entry name" value="serpin_thermopin-like"/>
    <property type="match status" value="1"/>
</dbReference>
<dbReference type="Gene3D" id="2.30.39.10">
    <property type="entry name" value="Alpha-1-antitrypsin, domain 1"/>
    <property type="match status" value="1"/>
</dbReference>
<dbReference type="GO" id="GO:0005615">
    <property type="term" value="C:extracellular space"/>
    <property type="evidence" value="ECO:0007669"/>
    <property type="project" value="InterPro"/>
</dbReference>
<feature type="compositionally biased region" description="Basic and acidic residues" evidence="2">
    <location>
        <begin position="148"/>
        <end position="157"/>
    </location>
</feature>
<dbReference type="InterPro" id="IPR042185">
    <property type="entry name" value="Serpin_sf_2"/>
</dbReference>
<dbReference type="InterPro" id="IPR000215">
    <property type="entry name" value="Serpin_fam"/>
</dbReference>
<proteinExistence type="inferred from homology"/>
<dbReference type="SUPFAM" id="SSF56574">
    <property type="entry name" value="Serpins"/>
    <property type="match status" value="1"/>
</dbReference>
<dbReference type="Proteomes" id="UP000627984">
    <property type="component" value="Unassembled WGS sequence"/>
</dbReference>
<evidence type="ECO:0000259" key="3">
    <source>
        <dbReference type="SMART" id="SM00093"/>
    </source>
</evidence>
<evidence type="ECO:0000256" key="1">
    <source>
        <dbReference type="RuleBase" id="RU000411"/>
    </source>
</evidence>
<dbReference type="PANTHER" id="PTHR11461">
    <property type="entry name" value="SERINE PROTEASE INHIBITOR, SERPIN"/>
    <property type="match status" value="1"/>
</dbReference>
<dbReference type="InterPro" id="IPR042178">
    <property type="entry name" value="Serpin_sf_1"/>
</dbReference>
<dbReference type="PANTHER" id="PTHR11461:SF211">
    <property type="entry name" value="GH10112P-RELATED"/>
    <property type="match status" value="1"/>
</dbReference>
<feature type="domain" description="Serpin" evidence="3">
    <location>
        <begin position="77"/>
        <end position="436"/>
    </location>
</feature>
<dbReference type="InterPro" id="IPR023796">
    <property type="entry name" value="Serpin_dom"/>
</dbReference>
<evidence type="ECO:0000313" key="5">
    <source>
        <dbReference type="Proteomes" id="UP000627984"/>
    </source>
</evidence>
<name>A0AA37F4G5_9ACTN</name>
<dbReference type="SMART" id="SM00093">
    <property type="entry name" value="SERPIN"/>
    <property type="match status" value="1"/>
</dbReference>
<accession>A0AA37F4G5</accession>